<reference evidence="2 3" key="1">
    <citation type="submission" date="2018-04" db="EMBL/GenBank/DDBJ databases">
        <authorList>
            <person name="Huttner S."/>
            <person name="Dainat J."/>
        </authorList>
    </citation>
    <scope>NUCLEOTIDE SEQUENCE [LARGE SCALE GENOMIC DNA]</scope>
</reference>
<name>A0A3S4C2W9_9PEZI</name>
<feature type="region of interest" description="Disordered" evidence="1">
    <location>
        <begin position="1"/>
        <end position="23"/>
    </location>
</feature>
<gene>
    <name evidence="2" type="ORF">TT172_LOCUS2423</name>
</gene>
<proteinExistence type="predicted"/>
<dbReference type="AlphaFoldDB" id="A0A3S4C2W9"/>
<organism evidence="2 3">
    <name type="scientific">Thermothielavioides terrestris</name>
    <dbReference type="NCBI Taxonomy" id="2587410"/>
    <lineage>
        <taxon>Eukaryota</taxon>
        <taxon>Fungi</taxon>
        <taxon>Dikarya</taxon>
        <taxon>Ascomycota</taxon>
        <taxon>Pezizomycotina</taxon>
        <taxon>Sordariomycetes</taxon>
        <taxon>Sordariomycetidae</taxon>
        <taxon>Sordariales</taxon>
        <taxon>Chaetomiaceae</taxon>
        <taxon>Thermothielavioides</taxon>
    </lineage>
</organism>
<feature type="compositionally biased region" description="Polar residues" evidence="1">
    <location>
        <begin position="1"/>
        <end position="15"/>
    </location>
</feature>
<evidence type="ECO:0000313" key="2">
    <source>
        <dbReference type="EMBL" id="SPQ20004.1"/>
    </source>
</evidence>
<protein>
    <submittedName>
        <fullName evidence="2">94a36a80-d35d-42d5-9b5e-eaef1dc9a9b6</fullName>
    </submittedName>
</protein>
<evidence type="ECO:0000256" key="1">
    <source>
        <dbReference type="SAM" id="MobiDB-lite"/>
    </source>
</evidence>
<evidence type="ECO:0000313" key="3">
    <source>
        <dbReference type="Proteomes" id="UP000289323"/>
    </source>
</evidence>
<dbReference type="Proteomes" id="UP000289323">
    <property type="component" value="Unassembled WGS sequence"/>
</dbReference>
<dbReference type="EMBL" id="OUUZ01000003">
    <property type="protein sequence ID" value="SPQ20004.1"/>
    <property type="molecule type" value="Genomic_DNA"/>
</dbReference>
<sequence length="133" mass="15154">MSATTIPQRPGTSGTEAALKTSRRLASEQLRQAERAERVYRARKRAAAARANYAEARSHLRQAREHLALGARLLFGVVRWLPYVWREKSEARRVRAEEKKRRKVIEMKRRLEEKLAASGGGLVMPMAMVRTGD</sequence>
<accession>A0A3S4C2W9</accession>